<feature type="transmembrane region" description="Helical" evidence="1">
    <location>
        <begin position="24"/>
        <end position="44"/>
    </location>
</feature>
<feature type="transmembrane region" description="Helical" evidence="1">
    <location>
        <begin position="136"/>
        <end position="159"/>
    </location>
</feature>
<dbReference type="AlphaFoldDB" id="A0A381DXI6"/>
<dbReference type="RefSeq" id="WP_115610480.1">
    <property type="nucleotide sequence ID" value="NZ_JBHLZC010000001.1"/>
</dbReference>
<sequence>MTDFSLSLPDKHLKMKAVFAETPSNMIIGALFLLLLAAGIFWWANNLARSAYTDYQIQRGPHHIVPGADIDGKCEAHAYILTICDTKIRTDSQTLDKHFAFFDLSFDDYSVYAIAPDNSSDQITLSLAADKAINRLIFALCVAGVGLVCISFAFYRAFIDRSRISALLRGLNRADAQPWQLTTIDAFVDDDKIKHYMVDIHGTERKITFSFGKKMEPWLLDVSGDTARLLAFAPADGGAAVPFDRKLKTIGGLNKSERQALIAELERISGQ</sequence>
<organism evidence="2 3">
    <name type="scientific">Cardiobacterium valvarum</name>
    <dbReference type="NCBI Taxonomy" id="194702"/>
    <lineage>
        <taxon>Bacteria</taxon>
        <taxon>Pseudomonadati</taxon>
        <taxon>Pseudomonadota</taxon>
        <taxon>Gammaproteobacteria</taxon>
        <taxon>Cardiobacteriales</taxon>
        <taxon>Cardiobacteriaceae</taxon>
        <taxon>Cardiobacterium</taxon>
    </lineage>
</organism>
<evidence type="ECO:0000256" key="1">
    <source>
        <dbReference type="SAM" id="Phobius"/>
    </source>
</evidence>
<keyword evidence="3" id="KW-1185">Reference proteome</keyword>
<gene>
    <name evidence="2" type="ORF">NCTC13294_00140</name>
</gene>
<dbReference type="OrthoDB" id="7066924at2"/>
<accession>A0A381DXI6</accession>
<reference evidence="2 3" key="1">
    <citation type="submission" date="2018-06" db="EMBL/GenBank/DDBJ databases">
        <authorList>
            <consortium name="Pathogen Informatics"/>
            <person name="Doyle S."/>
        </authorList>
    </citation>
    <scope>NUCLEOTIDE SEQUENCE [LARGE SCALE GENOMIC DNA]</scope>
    <source>
        <strain evidence="2 3">NCTC13294</strain>
    </source>
</reference>
<dbReference type="EMBL" id="UFUW01000001">
    <property type="protein sequence ID" value="SUX17842.1"/>
    <property type="molecule type" value="Genomic_DNA"/>
</dbReference>
<name>A0A381DXI6_9GAMM</name>
<protein>
    <submittedName>
        <fullName evidence="2">Uncharacterized protein</fullName>
    </submittedName>
</protein>
<evidence type="ECO:0000313" key="3">
    <source>
        <dbReference type="Proteomes" id="UP000254572"/>
    </source>
</evidence>
<keyword evidence="1" id="KW-1133">Transmembrane helix</keyword>
<keyword evidence="1" id="KW-0812">Transmembrane</keyword>
<proteinExistence type="predicted"/>
<evidence type="ECO:0000313" key="2">
    <source>
        <dbReference type="EMBL" id="SUX17842.1"/>
    </source>
</evidence>
<keyword evidence="1" id="KW-0472">Membrane</keyword>
<dbReference type="Proteomes" id="UP000254572">
    <property type="component" value="Unassembled WGS sequence"/>
</dbReference>